<dbReference type="RefSeq" id="WP_250859957.1">
    <property type="nucleotide sequence ID" value="NZ_JAGSOJ010000003.1"/>
</dbReference>
<reference evidence="3" key="2">
    <citation type="submission" date="2021-04" db="EMBL/GenBank/DDBJ databases">
        <authorList>
            <person name="Dong X."/>
        </authorList>
    </citation>
    <scope>NUCLEOTIDE SEQUENCE</scope>
    <source>
        <strain evidence="3">ZWT</strain>
    </source>
</reference>
<keyword evidence="1" id="KW-0175">Coiled coil</keyword>
<feature type="coiled-coil region" evidence="1">
    <location>
        <begin position="28"/>
        <end position="55"/>
    </location>
</feature>
<keyword evidence="2" id="KW-0472">Membrane</keyword>
<dbReference type="EMBL" id="JAGSOJ010000003">
    <property type="protein sequence ID" value="MCM1990843.1"/>
    <property type="molecule type" value="Genomic_DNA"/>
</dbReference>
<evidence type="ECO:0000256" key="2">
    <source>
        <dbReference type="SAM" id="Phobius"/>
    </source>
</evidence>
<dbReference type="InterPro" id="IPR014717">
    <property type="entry name" value="Transl_elong_EF1B/ribsomal_bS6"/>
</dbReference>
<dbReference type="AlphaFoldDB" id="A0A9J6P2V6"/>
<feature type="transmembrane region" description="Helical" evidence="2">
    <location>
        <begin position="9"/>
        <end position="28"/>
    </location>
</feature>
<reference evidence="3" key="1">
    <citation type="journal article" date="2021" name="mSystems">
        <title>Bacteria and Archaea Synergistically Convert Glycine Betaine to Biogenic Methane in the Formosa Cold Seep of the South China Sea.</title>
        <authorList>
            <person name="Li L."/>
            <person name="Zhang W."/>
            <person name="Zhang S."/>
            <person name="Song L."/>
            <person name="Sun Q."/>
            <person name="Zhang H."/>
            <person name="Xiang H."/>
            <person name="Dong X."/>
        </authorList>
    </citation>
    <scope>NUCLEOTIDE SEQUENCE</scope>
    <source>
        <strain evidence="3">ZWT</strain>
    </source>
</reference>
<keyword evidence="4" id="KW-1185">Reference proteome</keyword>
<accession>A0A9J6P2V6</accession>
<gene>
    <name evidence="3" type="ORF">KDK92_14020</name>
</gene>
<dbReference type="Gene3D" id="3.30.70.60">
    <property type="match status" value="1"/>
</dbReference>
<protein>
    <recommendedName>
        <fullName evidence="5">Pilus assembly protein PilO</fullName>
    </recommendedName>
</protein>
<evidence type="ECO:0000256" key="1">
    <source>
        <dbReference type="SAM" id="Coils"/>
    </source>
</evidence>
<keyword evidence="2" id="KW-0812">Transmembrane</keyword>
<sequence length="397" mass="45367">MNMTRREKVMVMVLFAVISMFLYSKFLLNPRQEKLQSLREEKIQLEQRVKMIDQKDRRDKQNIKLIEELTKEVNSLSLDLFNFIGEEDVIAVMDEIIDNSGIHINNMSITQKSNEILSINSSEGVNGTEKSSIEQAYDKVSASNKDEVAKEDIQEMESQNDDVEGNGVSIAKMGVTLSYKGDFNQLMKFISEIEAFRRKIVIRNINITSGEMFQLTGNIALELYYLPIMNDEEYMKFYNSADRNNPFVSKNLDSTILDFMTKKADVSMMLKPTSSDLPTMNINLSNGNSESAVVLESATYENCKISIREEEEKYYIKYSIGDLNFPHSGYEIFTPNSEDMIKIEVSSTKRNSDKDNNGVNVIIENETSLPVKVKVIGDDQERPRFLLIDSVGKVELK</sequence>
<comment type="caution">
    <text evidence="3">The sequence shown here is derived from an EMBL/GenBank/DDBJ whole genome shotgun (WGS) entry which is preliminary data.</text>
</comment>
<proteinExistence type="predicted"/>
<name>A0A9J6P2V6_9CLOT</name>
<organism evidence="3 4">
    <name type="scientific">Oceanirhabdus seepicola</name>
    <dbReference type="NCBI Taxonomy" id="2828781"/>
    <lineage>
        <taxon>Bacteria</taxon>
        <taxon>Bacillati</taxon>
        <taxon>Bacillota</taxon>
        <taxon>Clostridia</taxon>
        <taxon>Eubacteriales</taxon>
        <taxon>Clostridiaceae</taxon>
        <taxon>Oceanirhabdus</taxon>
    </lineage>
</organism>
<evidence type="ECO:0000313" key="4">
    <source>
        <dbReference type="Proteomes" id="UP001056429"/>
    </source>
</evidence>
<evidence type="ECO:0008006" key="5">
    <source>
        <dbReference type="Google" id="ProtNLM"/>
    </source>
</evidence>
<keyword evidence="2" id="KW-1133">Transmembrane helix</keyword>
<evidence type="ECO:0000313" key="3">
    <source>
        <dbReference type="EMBL" id="MCM1990843.1"/>
    </source>
</evidence>
<dbReference type="Proteomes" id="UP001056429">
    <property type="component" value="Unassembled WGS sequence"/>
</dbReference>